<geneLocation type="plastid" evidence="3"/>
<dbReference type="EMBL" id="AP012987">
    <property type="protein sequence ID" value="BAO23699.1"/>
    <property type="molecule type" value="Genomic_DNA"/>
</dbReference>
<dbReference type="EMBL" id="MF401423">
    <property type="protein sequence ID" value="ATJ02921.1"/>
    <property type="molecule type" value="Genomic_DNA"/>
</dbReference>
<keyword evidence="3" id="KW-0150">Chloroplast</keyword>
<reference evidence="2" key="2">
    <citation type="journal article" date="2017" name="Mitochondrial DNA Part B Resour">
        <title>Characterization of the complete plastid genome of Porphyridium purpureum strain CCMP1328.</title>
        <authorList>
            <person name="Bi G."/>
        </authorList>
    </citation>
    <scope>NUCLEOTIDE SEQUENCE</scope>
</reference>
<dbReference type="AlphaFoldDB" id="W0RYH2"/>
<feature type="transmembrane region" description="Helical" evidence="1">
    <location>
        <begin position="12"/>
        <end position="38"/>
    </location>
</feature>
<proteinExistence type="predicted"/>
<keyword evidence="1" id="KW-1133">Transmembrane helix</keyword>
<reference evidence="3" key="1">
    <citation type="journal article" date="2014" name="J. Plant Res.">
        <title>Analysis of the complete plastid genome of the unicellular red alga Porphyridium purpureum.</title>
        <authorList>
            <person name="Tajima N."/>
            <person name="Sato S."/>
            <person name="Maruyama F."/>
            <person name="Kurokawa K."/>
            <person name="Ohta H."/>
            <person name="Tabata S."/>
            <person name="Sekine K."/>
            <person name="Moriyama T."/>
            <person name="Sato N."/>
        </authorList>
    </citation>
    <scope>NUCLEOTIDE SEQUENCE</scope>
</reference>
<evidence type="ECO:0000313" key="2">
    <source>
        <dbReference type="EMBL" id="ATJ02921.1"/>
    </source>
</evidence>
<evidence type="ECO:0000256" key="1">
    <source>
        <dbReference type="SAM" id="Phobius"/>
    </source>
</evidence>
<dbReference type="GeneID" id="17964045"/>
<gene>
    <name evidence="3" type="primary">ORF65b</name>
    <name evidence="2" type="synonym">ORF65</name>
</gene>
<keyword evidence="1" id="KW-0472">Membrane</keyword>
<name>W0RYH2_PORPP</name>
<organism evidence="3">
    <name type="scientific">Porphyridium purpureum</name>
    <name type="common">Red alga</name>
    <name type="synonym">Porphyridium cruentum</name>
    <dbReference type="NCBI Taxonomy" id="35688"/>
    <lineage>
        <taxon>Eukaryota</taxon>
        <taxon>Rhodophyta</taxon>
        <taxon>Bangiophyceae</taxon>
        <taxon>Porphyridiales</taxon>
        <taxon>Porphyridiaceae</taxon>
        <taxon>Porphyridium</taxon>
    </lineage>
</organism>
<keyword evidence="3" id="KW-0934">Plastid</keyword>
<evidence type="ECO:0000313" key="3">
    <source>
        <dbReference type="EMBL" id="BAO23699.1"/>
    </source>
</evidence>
<sequence>MIRFCRSDLYNTIFIDTVCVSFKNIFILPLLIRIYFVIKLSNSLNVNKIFIENHNYCMQFFIKMN</sequence>
<protein>
    <submittedName>
        <fullName evidence="3">Uncharacterized protein</fullName>
    </submittedName>
</protein>
<keyword evidence="1" id="KW-0812">Transmembrane</keyword>
<accession>W0RYH2</accession>
<dbReference type="RefSeq" id="YP_008965723.1">
    <property type="nucleotide sequence ID" value="NC_023133.1"/>
</dbReference>